<comment type="subcellular location">
    <subcellularLocation>
        <location evidence="1">Membrane</location>
        <topology evidence="1">Multi-pass membrane protein</topology>
    </subcellularLocation>
</comment>
<reference evidence="6 7" key="1">
    <citation type="submission" date="2017-06" db="EMBL/GenBank/DDBJ databases">
        <title>Genome sequencing of cyanobaciteial culture collection at National Institute for Environmental Studies (NIES).</title>
        <authorList>
            <person name="Hirose Y."/>
            <person name="Shimura Y."/>
            <person name="Fujisawa T."/>
            <person name="Nakamura Y."/>
            <person name="Kawachi M."/>
        </authorList>
    </citation>
    <scope>NUCLEOTIDE SEQUENCE [LARGE SCALE GENOMIC DNA]</scope>
    <source>
        <strain evidence="6 7">NIES-4072</strain>
    </source>
</reference>
<feature type="transmembrane region" description="Helical" evidence="5">
    <location>
        <begin position="98"/>
        <end position="114"/>
    </location>
</feature>
<evidence type="ECO:0000256" key="4">
    <source>
        <dbReference type="ARBA" id="ARBA00023136"/>
    </source>
</evidence>
<dbReference type="OrthoDB" id="2454358at2"/>
<name>A0A2R5G0K1_NOSCO</name>
<keyword evidence="4 5" id="KW-0472">Membrane</keyword>
<organism evidence="6 7">
    <name type="scientific">Nostoc commune NIES-4072</name>
    <dbReference type="NCBI Taxonomy" id="2005467"/>
    <lineage>
        <taxon>Bacteria</taxon>
        <taxon>Bacillati</taxon>
        <taxon>Cyanobacteriota</taxon>
        <taxon>Cyanophyceae</taxon>
        <taxon>Nostocales</taxon>
        <taxon>Nostocaceae</taxon>
        <taxon>Nostoc</taxon>
    </lineage>
</organism>
<evidence type="ECO:0008006" key="8">
    <source>
        <dbReference type="Google" id="ProtNLM"/>
    </source>
</evidence>
<dbReference type="GO" id="GO:0016020">
    <property type="term" value="C:membrane"/>
    <property type="evidence" value="ECO:0007669"/>
    <property type="project" value="UniProtKB-SubCell"/>
</dbReference>
<sequence length="127" mass="13735">MARSNRLNKIALWSVTTLLAAAFLMFGTLKLTGAQQLVAEFIKWGYPTWFRFFVGVAEIGGAVLLLFPRTVTLASVGLGILMAGCVFSHLKAGEGPQAIPALVLLTLLTVVGYARRSYVTGFRSQID</sequence>
<comment type="caution">
    <text evidence="6">The sequence shown here is derived from an EMBL/GenBank/DDBJ whole genome shotgun (WGS) entry which is preliminary data.</text>
</comment>
<evidence type="ECO:0000256" key="2">
    <source>
        <dbReference type="ARBA" id="ARBA00022692"/>
    </source>
</evidence>
<evidence type="ECO:0000256" key="3">
    <source>
        <dbReference type="ARBA" id="ARBA00022989"/>
    </source>
</evidence>
<keyword evidence="3 5" id="KW-1133">Transmembrane helix</keyword>
<proteinExistence type="predicted"/>
<dbReference type="Pfam" id="PF13564">
    <property type="entry name" value="DoxX_2"/>
    <property type="match status" value="1"/>
</dbReference>
<dbReference type="AlphaFoldDB" id="A0A2R5G0K1"/>
<dbReference type="Proteomes" id="UP000245124">
    <property type="component" value="Unassembled WGS sequence"/>
</dbReference>
<keyword evidence="7" id="KW-1185">Reference proteome</keyword>
<keyword evidence="2 5" id="KW-0812">Transmembrane</keyword>
<evidence type="ECO:0000313" key="7">
    <source>
        <dbReference type="Proteomes" id="UP000245124"/>
    </source>
</evidence>
<dbReference type="InterPro" id="IPR032808">
    <property type="entry name" value="DoxX"/>
</dbReference>
<dbReference type="EMBL" id="BDUD01000002">
    <property type="protein sequence ID" value="GBG23238.1"/>
    <property type="molecule type" value="Genomic_DNA"/>
</dbReference>
<gene>
    <name evidence="6" type="ORF">NIES4072_69500</name>
</gene>
<feature type="transmembrane region" description="Helical" evidence="5">
    <location>
        <begin position="74"/>
        <end position="92"/>
    </location>
</feature>
<evidence type="ECO:0000256" key="1">
    <source>
        <dbReference type="ARBA" id="ARBA00004141"/>
    </source>
</evidence>
<evidence type="ECO:0000313" key="6">
    <source>
        <dbReference type="EMBL" id="GBG23238.1"/>
    </source>
</evidence>
<feature type="transmembrane region" description="Helical" evidence="5">
    <location>
        <begin position="49"/>
        <end position="67"/>
    </location>
</feature>
<accession>A0A2R5G0K1</accession>
<protein>
    <recommendedName>
        <fullName evidence="8">DoxX family protein</fullName>
    </recommendedName>
</protein>
<evidence type="ECO:0000256" key="5">
    <source>
        <dbReference type="SAM" id="Phobius"/>
    </source>
</evidence>
<dbReference type="RefSeq" id="WP_109013133.1">
    <property type="nucleotide sequence ID" value="NZ_BDUD01000002.1"/>
</dbReference>